<reference evidence="3" key="1">
    <citation type="submission" date="2015-03" db="EMBL/GenBank/DDBJ databases">
        <title>Draft genome sequence of a novel methanotroph (Sn10-6) isolated from flooded ricefield rhizosphere in India.</title>
        <authorList>
            <person name="Pandit P.S."/>
            <person name="Pore S.D."/>
            <person name="Arora P."/>
            <person name="Kapse N.G."/>
            <person name="Dhakephalkar P.K."/>
            <person name="Rahalkar M.C."/>
        </authorList>
    </citation>
    <scope>NUCLEOTIDE SEQUENCE [LARGE SCALE GENOMIC DNA]</scope>
    <source>
        <strain evidence="3">Sn10-6</strain>
    </source>
</reference>
<accession>A0A0F3IMC5</accession>
<dbReference type="PROSITE" id="PS00409">
    <property type="entry name" value="PROKAR_NTER_METHYL"/>
    <property type="match status" value="1"/>
</dbReference>
<gene>
    <name evidence="2" type="ORF">VZ94_03210</name>
</gene>
<evidence type="ECO:0000313" key="2">
    <source>
        <dbReference type="EMBL" id="KJV07663.1"/>
    </source>
</evidence>
<evidence type="ECO:0008006" key="4">
    <source>
        <dbReference type="Google" id="ProtNLM"/>
    </source>
</evidence>
<keyword evidence="1" id="KW-0472">Membrane</keyword>
<dbReference type="Proteomes" id="UP000033684">
    <property type="component" value="Unassembled WGS sequence"/>
</dbReference>
<dbReference type="RefSeq" id="WP_045778138.1">
    <property type="nucleotide sequence ID" value="NZ_LAJX01000024.1"/>
</dbReference>
<reference evidence="2 3" key="2">
    <citation type="journal article" date="2016" name="Microb. Ecol.">
        <title>Genome Characteristics of a Novel Type I Methanotroph (Sn10-6) Isolated from a Flooded Indian Rice Field.</title>
        <authorList>
            <person name="Rahalkar M.C."/>
            <person name="Pandit P.S."/>
            <person name="Dhakephalkar P.K."/>
            <person name="Pore S."/>
            <person name="Arora P."/>
            <person name="Kapse N."/>
        </authorList>
    </citation>
    <scope>NUCLEOTIDE SEQUENCE [LARGE SCALE GENOMIC DNA]</scope>
    <source>
        <strain evidence="2 3">Sn10-6</strain>
    </source>
</reference>
<name>A0A0F3IMC5_9GAMM</name>
<sequence length="242" mass="28377">MGITRARRLPTRQSGFTLIEALISLSIFSLLIATLLWGFSQGLNAWEKGYQQEQTQLRLLQRYNWIERLLKQAVCADYRYYQGNFLPYFIGEPDSFSVITAAPLFDDPGFIKPIRLRIAKTEQGITVLYQEGEWHSDAGRGLRWAKTETALLTQLHSAKFIFEAPAFPRPAELDERMLTPKERKRYRNQPVWLEQYDTDYLLRMPRRVSLHFVDDHDNTHTWLFSLPDTSDAWGLEIYHDAF</sequence>
<evidence type="ECO:0000256" key="1">
    <source>
        <dbReference type="SAM" id="Phobius"/>
    </source>
</evidence>
<dbReference type="Pfam" id="PF07963">
    <property type="entry name" value="N_methyl"/>
    <property type="match status" value="1"/>
</dbReference>
<feature type="transmembrane region" description="Helical" evidence="1">
    <location>
        <begin position="21"/>
        <end position="39"/>
    </location>
</feature>
<keyword evidence="3" id="KW-1185">Reference proteome</keyword>
<organism evidence="2 3">
    <name type="scientific">Methylocucumis oryzae</name>
    <dbReference type="NCBI Taxonomy" id="1632867"/>
    <lineage>
        <taxon>Bacteria</taxon>
        <taxon>Pseudomonadati</taxon>
        <taxon>Pseudomonadota</taxon>
        <taxon>Gammaproteobacteria</taxon>
        <taxon>Methylococcales</taxon>
        <taxon>Methylococcaceae</taxon>
        <taxon>Methylocucumis</taxon>
    </lineage>
</organism>
<protein>
    <recommendedName>
        <fullName evidence="4">General secretion pathway protein GspJ</fullName>
    </recommendedName>
</protein>
<evidence type="ECO:0000313" key="3">
    <source>
        <dbReference type="Proteomes" id="UP000033684"/>
    </source>
</evidence>
<proteinExistence type="predicted"/>
<dbReference type="InterPro" id="IPR012902">
    <property type="entry name" value="N_methyl_site"/>
</dbReference>
<dbReference type="NCBIfam" id="TIGR02532">
    <property type="entry name" value="IV_pilin_GFxxxE"/>
    <property type="match status" value="1"/>
</dbReference>
<comment type="caution">
    <text evidence="2">The sequence shown here is derived from an EMBL/GenBank/DDBJ whole genome shotgun (WGS) entry which is preliminary data.</text>
</comment>
<dbReference type="EMBL" id="LAJX01000024">
    <property type="protein sequence ID" value="KJV07663.1"/>
    <property type="molecule type" value="Genomic_DNA"/>
</dbReference>
<dbReference type="AlphaFoldDB" id="A0A0F3IMC5"/>
<keyword evidence="1" id="KW-0812">Transmembrane</keyword>
<keyword evidence="1" id="KW-1133">Transmembrane helix</keyword>